<dbReference type="STRING" id="360412.LARV_00223"/>
<dbReference type="GO" id="GO:0000287">
    <property type="term" value="F:magnesium ion binding"/>
    <property type="evidence" value="ECO:0007669"/>
    <property type="project" value="InterPro"/>
</dbReference>
<keyword evidence="12" id="KW-1185">Reference proteome</keyword>
<dbReference type="GO" id="GO:0009307">
    <property type="term" value="P:DNA restriction-modification system"/>
    <property type="evidence" value="ECO:0007669"/>
    <property type="project" value="UniProtKB-KW"/>
</dbReference>
<dbReference type="InterPro" id="IPR011639">
    <property type="entry name" value="MethylTrfase_TaqI-like_dom"/>
</dbReference>
<dbReference type="GO" id="GO:0003677">
    <property type="term" value="F:DNA binding"/>
    <property type="evidence" value="ECO:0007669"/>
    <property type="project" value="UniProtKB-KW"/>
</dbReference>
<dbReference type="GO" id="GO:0032259">
    <property type="term" value="P:methylation"/>
    <property type="evidence" value="ECO:0007669"/>
    <property type="project" value="UniProtKB-KW"/>
</dbReference>
<evidence type="ECO:0000259" key="8">
    <source>
        <dbReference type="Pfam" id="PF06616"/>
    </source>
</evidence>
<dbReference type="PANTHER" id="PTHR33841:SF6">
    <property type="entry name" value="TYPE II METHYLTRANSFERASE M.HINDII"/>
    <property type="match status" value="1"/>
</dbReference>
<dbReference type="InterPro" id="IPR009528">
    <property type="entry name" value="Restrct_endonuc_II_BsuBI_C"/>
</dbReference>
<dbReference type="SUPFAM" id="SSF53335">
    <property type="entry name" value="S-adenosyl-L-methionine-dependent methyltransferases"/>
    <property type="match status" value="1"/>
</dbReference>
<feature type="domain" description="Type II methyltransferase M.TaqI-like" evidence="9">
    <location>
        <begin position="135"/>
        <end position="252"/>
    </location>
</feature>
<organism evidence="11">
    <name type="scientific">Longilinea arvoryzae</name>
    <dbReference type="NCBI Taxonomy" id="360412"/>
    <lineage>
        <taxon>Bacteria</taxon>
        <taxon>Bacillati</taxon>
        <taxon>Chloroflexota</taxon>
        <taxon>Anaerolineae</taxon>
        <taxon>Anaerolineales</taxon>
        <taxon>Anaerolineaceae</taxon>
        <taxon>Longilinea</taxon>
    </lineage>
</organism>
<dbReference type="RefSeq" id="WP_201785851.1">
    <property type="nucleotide sequence ID" value="NZ_DF967972.1"/>
</dbReference>
<evidence type="ECO:0000256" key="1">
    <source>
        <dbReference type="ARBA" id="ARBA00011900"/>
    </source>
</evidence>
<accession>A0A0S7BEL9</accession>
<keyword evidence="5" id="KW-0680">Restriction system</keyword>
<evidence type="ECO:0000256" key="6">
    <source>
        <dbReference type="ARBA" id="ARBA00023125"/>
    </source>
</evidence>
<dbReference type="InterPro" id="IPR029063">
    <property type="entry name" value="SAM-dependent_MTases_sf"/>
</dbReference>
<dbReference type="GO" id="GO:0009036">
    <property type="term" value="F:type II site-specific deoxyribonuclease activity"/>
    <property type="evidence" value="ECO:0007669"/>
    <property type="project" value="InterPro"/>
</dbReference>
<dbReference type="EMBL" id="DF967972">
    <property type="protein sequence ID" value="GAP12488.1"/>
    <property type="molecule type" value="Genomic_DNA"/>
</dbReference>
<keyword evidence="6" id="KW-0238">DNA-binding</keyword>
<proteinExistence type="predicted"/>
<reference evidence="11" key="1">
    <citation type="submission" date="2015-07" db="EMBL/GenBank/DDBJ databases">
        <title>Draft Genome Sequences of Anaerolinea thermolimosa IMO-1, Bellilinea caldifistulae GOMI-1, Leptolinea tardivitalis YMTK-2, Levilinea saccharolytica KIBI-1,Longilinea arvoryzae KOME-1, Previously Described as Members of the Anaerolineaceae (Chloroflexi).</title>
        <authorList>
            <person name="Sekiguchi Y."/>
            <person name="Ohashi A."/>
            <person name="Matsuura N."/>
            <person name="Tourlousse M.D."/>
        </authorList>
    </citation>
    <scope>NUCLEOTIDE SEQUENCE [LARGE SCALE GENOMIC DNA]</scope>
    <source>
        <strain evidence="11">KOME-1</strain>
    </source>
</reference>
<dbReference type="InterPro" id="IPR041454">
    <property type="entry name" value="BsuBI/PstI_N"/>
</dbReference>
<dbReference type="InterPro" id="IPR050953">
    <property type="entry name" value="N4_N6_ade-DNA_methylase"/>
</dbReference>
<evidence type="ECO:0000256" key="7">
    <source>
        <dbReference type="ARBA" id="ARBA00047942"/>
    </source>
</evidence>
<comment type="catalytic activity">
    <reaction evidence="7">
        <text>a 2'-deoxyadenosine in DNA + S-adenosyl-L-methionine = an N(6)-methyl-2'-deoxyadenosine in DNA + S-adenosyl-L-homocysteine + H(+)</text>
        <dbReference type="Rhea" id="RHEA:15197"/>
        <dbReference type="Rhea" id="RHEA-COMP:12418"/>
        <dbReference type="Rhea" id="RHEA-COMP:12419"/>
        <dbReference type="ChEBI" id="CHEBI:15378"/>
        <dbReference type="ChEBI" id="CHEBI:57856"/>
        <dbReference type="ChEBI" id="CHEBI:59789"/>
        <dbReference type="ChEBI" id="CHEBI:90615"/>
        <dbReference type="ChEBI" id="CHEBI:90616"/>
        <dbReference type="EC" id="2.1.1.72"/>
    </reaction>
</comment>
<dbReference type="Pfam" id="PF17728">
    <property type="entry name" value="BsuBI_PstI_RE_N"/>
    <property type="match status" value="1"/>
</dbReference>
<dbReference type="Gene3D" id="1.10.10.1820">
    <property type="entry name" value="BsuBI/PstI restriction endonuclease-like"/>
    <property type="match status" value="1"/>
</dbReference>
<dbReference type="Pfam" id="PF07669">
    <property type="entry name" value="Eco57I"/>
    <property type="match status" value="1"/>
</dbReference>
<sequence length="852" mass="97346">MLIEISWLSIILVNMLADPLFTNEFLKRIEIIRSLAHQGINRSKQTEFGQFFTPIETASLMASMFSNSSPEIHLLDPGAGMGILTAAYIGHIIRFSPKTIHVTAYELDSDLLSGLKKTMSECSSYCQQKKINFQSEIKRQDFVESISKSLGSKDSFFPLETPNFNVIIMNPPYRKINSDSKERILLRSIGIETTNLYTAFLWLAIKLLSENGELVAIIPRSFCNGSYYKNFRIDFLKTMSIRRIHIFESRKITFHEDDVLQENIIIHAIKSKSKPDFVTISSSSGPDEEDLQLHQVKYENLVYPQDSDQYIRIVSDQIGQQFEEKMKRFFTTLQDLGLSVSTGRVVDFRAKEYLSFDIDGLETIPLIYPNSFQNGFILWPPQRGKKPVAILSKPGIEQIVIPADVYVLVRRFSAKEEKKRVSAVVYDPNQVKADRIGIENHINYFHKTYGGLSIDLAKGLALYLNSTFFDQYFRQLSGHTQVNATDLRNVRYPTSQQLSSLGKRIGEVFPDQETIDIIVGEELNLTTKTSESDISDPIQVKKRIGEALSILQELNVPRLQQNERSALSLLALVHLKPDNPWSKAEISRLGITEMMDFFRDYYGKNYAPNTRETVRRQTIHQFMELGLVLANLDDPKRPINSPKTKYQIEESALELLQTFGTKEWETKLFVYLKSTPSLASLQVRERAMNLIPVTLPNGQEINLSAGGQNDLIKKIIEEFCPRYTPGGNVIYVGDAGNKLTENERKYFEQLGISIDPHGKMPDVVVDFQSKKWLVLIEAVTSHGPIDNQRHNELKELFRSSNRGLVFVTAFETRKAMNRFLKDIAWETEVWVAEAPSHVIHFNGERFLGPYEE</sequence>
<dbReference type="InterPro" id="IPR041962">
    <property type="entry name" value="BsuBI/PstI_N_sf"/>
</dbReference>
<protein>
    <recommendedName>
        <fullName evidence="1">site-specific DNA-methyltransferase (adenine-specific)</fullName>
        <ecNumber evidence="1">2.1.1.72</ecNumber>
    </recommendedName>
</protein>
<keyword evidence="3 11" id="KW-0808">Transferase</keyword>
<dbReference type="GO" id="GO:0009007">
    <property type="term" value="F:site-specific DNA-methyltransferase (adenine-specific) activity"/>
    <property type="evidence" value="ECO:0007669"/>
    <property type="project" value="UniProtKB-EC"/>
</dbReference>
<evidence type="ECO:0000313" key="11">
    <source>
        <dbReference type="EMBL" id="GAP12488.1"/>
    </source>
</evidence>
<name>A0A0S7BEL9_9CHLR</name>
<dbReference type="Gene3D" id="3.40.1350.80">
    <property type="match status" value="1"/>
</dbReference>
<evidence type="ECO:0000259" key="9">
    <source>
        <dbReference type="Pfam" id="PF07669"/>
    </source>
</evidence>
<gene>
    <name evidence="11" type="ORF">LARV_00223</name>
</gene>
<evidence type="ECO:0000256" key="2">
    <source>
        <dbReference type="ARBA" id="ARBA00022603"/>
    </source>
</evidence>
<dbReference type="EC" id="2.1.1.72" evidence="1"/>
<evidence type="ECO:0000259" key="10">
    <source>
        <dbReference type="Pfam" id="PF17728"/>
    </source>
</evidence>
<dbReference type="Pfam" id="PF06616">
    <property type="entry name" value="BsuBI_PstI_RE"/>
    <property type="match status" value="1"/>
</dbReference>
<keyword evidence="4" id="KW-0949">S-adenosyl-L-methionine</keyword>
<dbReference type="InterPro" id="IPR002052">
    <property type="entry name" value="DNA_methylase_N6_adenine_CS"/>
</dbReference>
<dbReference type="PANTHER" id="PTHR33841">
    <property type="entry name" value="DNA METHYLTRANSFERASE YEEA-RELATED"/>
    <property type="match status" value="1"/>
</dbReference>
<dbReference type="PRINTS" id="PR00507">
    <property type="entry name" value="N12N6MTFRASE"/>
</dbReference>
<evidence type="ECO:0000256" key="4">
    <source>
        <dbReference type="ARBA" id="ARBA00022691"/>
    </source>
</evidence>
<evidence type="ECO:0000256" key="3">
    <source>
        <dbReference type="ARBA" id="ARBA00022679"/>
    </source>
</evidence>
<dbReference type="Proteomes" id="UP000055060">
    <property type="component" value="Unassembled WGS sequence"/>
</dbReference>
<feature type="domain" description="BsuBI/PstI restriction endonuclease" evidence="8">
    <location>
        <begin position="691"/>
        <end position="844"/>
    </location>
</feature>
<keyword evidence="2 11" id="KW-0489">Methyltransferase</keyword>
<evidence type="ECO:0000313" key="12">
    <source>
        <dbReference type="Proteomes" id="UP000055060"/>
    </source>
</evidence>
<feature type="domain" description="BsuBI/PstI restriction endonuclease HTH" evidence="10">
    <location>
        <begin position="542"/>
        <end position="679"/>
    </location>
</feature>
<evidence type="ECO:0000256" key="5">
    <source>
        <dbReference type="ARBA" id="ARBA00022747"/>
    </source>
</evidence>
<dbReference type="AlphaFoldDB" id="A0A0S7BEL9"/>
<dbReference type="PROSITE" id="PS00092">
    <property type="entry name" value="N6_MTASE"/>
    <property type="match status" value="1"/>
</dbReference>
<dbReference type="Gene3D" id="3.40.50.150">
    <property type="entry name" value="Vaccinia Virus protein VP39"/>
    <property type="match status" value="1"/>
</dbReference>
<dbReference type="InterPro" id="IPR041963">
    <property type="entry name" value="BsuBI/PstI_C_sf"/>
</dbReference>